<feature type="region of interest" description="Disordered" evidence="3">
    <location>
        <begin position="151"/>
        <end position="171"/>
    </location>
</feature>
<dbReference type="NCBIfam" id="NF001095">
    <property type="entry name" value="PRK00124.1"/>
    <property type="match status" value="1"/>
</dbReference>
<evidence type="ECO:0000313" key="4">
    <source>
        <dbReference type="EMBL" id="RBP51282.1"/>
    </source>
</evidence>
<protein>
    <recommendedName>
        <fullName evidence="2">UPF0178 protein DFR28_102701</fullName>
    </recommendedName>
</protein>
<accession>A0A395JKJ3</accession>
<dbReference type="FunCoup" id="A0A395JKJ3">
    <property type="interactions" value="47"/>
</dbReference>
<dbReference type="InParanoid" id="A0A395JKJ3"/>
<dbReference type="PANTHER" id="PTHR35146:SF1">
    <property type="entry name" value="UPF0178 PROTEIN YAII"/>
    <property type="match status" value="1"/>
</dbReference>
<name>A0A395JKJ3_9GAMM</name>
<dbReference type="PANTHER" id="PTHR35146">
    <property type="entry name" value="UPF0178 PROTEIN YAII"/>
    <property type="match status" value="1"/>
</dbReference>
<dbReference type="CDD" id="cd18720">
    <property type="entry name" value="PIN_YqxD-like"/>
    <property type="match status" value="1"/>
</dbReference>
<evidence type="ECO:0000256" key="2">
    <source>
        <dbReference type="HAMAP-Rule" id="MF_00489"/>
    </source>
</evidence>
<dbReference type="OrthoDB" id="9798918at2"/>
<feature type="compositionally biased region" description="Low complexity" evidence="3">
    <location>
        <begin position="151"/>
        <end position="165"/>
    </location>
</feature>
<comment type="caution">
    <text evidence="4">The sequence shown here is derived from an EMBL/GenBank/DDBJ whole genome shotgun (WGS) entry which is preliminary data.</text>
</comment>
<dbReference type="RefSeq" id="WP_113954062.1">
    <property type="nucleotide sequence ID" value="NZ_QNRT01000002.1"/>
</dbReference>
<evidence type="ECO:0000256" key="3">
    <source>
        <dbReference type="SAM" id="MobiDB-lite"/>
    </source>
</evidence>
<reference evidence="4 5" key="1">
    <citation type="submission" date="2018-06" db="EMBL/GenBank/DDBJ databases">
        <title>Genomic Encyclopedia of Type Strains, Phase IV (KMG-IV): sequencing the most valuable type-strain genomes for metagenomic binning, comparative biology and taxonomic classification.</title>
        <authorList>
            <person name="Goeker M."/>
        </authorList>
    </citation>
    <scope>NUCLEOTIDE SEQUENCE [LARGE SCALE GENOMIC DNA]</scope>
    <source>
        <strain evidence="4 5">DSM 24032</strain>
    </source>
</reference>
<dbReference type="InterPro" id="IPR003791">
    <property type="entry name" value="UPF0178"/>
</dbReference>
<proteinExistence type="inferred from homology"/>
<dbReference type="EMBL" id="QNRT01000002">
    <property type="protein sequence ID" value="RBP51282.1"/>
    <property type="molecule type" value="Genomic_DNA"/>
</dbReference>
<dbReference type="AlphaFoldDB" id="A0A395JKJ3"/>
<evidence type="ECO:0000313" key="5">
    <source>
        <dbReference type="Proteomes" id="UP000253083"/>
    </source>
</evidence>
<sequence length="171" mass="18924">MKLLIDADACPVVIKEIICRAAQRTQTPAWFVANQLISLAESPWLRAIRVAQGFDEADNEIVSLAETDDLVITNDIPLAADVLAKGASAISMRGEKYSPDSIKAQLTMRDFMDTLRGSGSHTGGPAPLNHSDRQQFANKLDTFLQLTQQQTTKQQLSKQHFSKQQQSKRKS</sequence>
<organism evidence="4 5">
    <name type="scientific">Arenicella xantha</name>
    <dbReference type="NCBI Taxonomy" id="644221"/>
    <lineage>
        <taxon>Bacteria</taxon>
        <taxon>Pseudomonadati</taxon>
        <taxon>Pseudomonadota</taxon>
        <taxon>Gammaproteobacteria</taxon>
        <taxon>Arenicellales</taxon>
        <taxon>Arenicellaceae</taxon>
        <taxon>Arenicella</taxon>
    </lineage>
</organism>
<dbReference type="HAMAP" id="MF_00489">
    <property type="entry name" value="UPF0178"/>
    <property type="match status" value="1"/>
</dbReference>
<keyword evidence="5" id="KW-1185">Reference proteome</keyword>
<dbReference type="Pfam" id="PF02639">
    <property type="entry name" value="DUF188"/>
    <property type="match status" value="1"/>
</dbReference>
<evidence type="ECO:0000256" key="1">
    <source>
        <dbReference type="ARBA" id="ARBA00008522"/>
    </source>
</evidence>
<dbReference type="Proteomes" id="UP000253083">
    <property type="component" value="Unassembled WGS sequence"/>
</dbReference>
<gene>
    <name evidence="4" type="ORF">DFR28_102701</name>
</gene>
<comment type="similarity">
    <text evidence="1 2">Belongs to the UPF0178 family.</text>
</comment>